<gene>
    <name evidence="1" type="ORF">NCTC10124_01148</name>
</gene>
<proteinExistence type="predicted"/>
<dbReference type="Proteomes" id="UP000259328">
    <property type="component" value="Chromosome"/>
</dbReference>
<protein>
    <submittedName>
        <fullName evidence="1">Uncharacterized protein</fullName>
    </submittedName>
</protein>
<accession>A0A3B0P8D7</accession>
<sequence length="71" mass="8504">MDQQKIIKEEKNNLLKNKYIAKKVAELNITDDEIIENALNFIVMENSIKDSDSAFLFDVYRDENNKIKFYW</sequence>
<name>A0A3B0P8D7_MYCSY</name>
<evidence type="ECO:0000313" key="2">
    <source>
        <dbReference type="Proteomes" id="UP000259328"/>
    </source>
</evidence>
<feature type="non-terminal residue" evidence="1">
    <location>
        <position position="71"/>
    </location>
</feature>
<dbReference type="EMBL" id="LS991953">
    <property type="protein sequence ID" value="SYV93408.1"/>
    <property type="molecule type" value="Genomic_DNA"/>
</dbReference>
<reference evidence="2" key="1">
    <citation type="submission" date="2018-06" db="EMBL/GenBank/DDBJ databases">
        <authorList>
            <consortium name="Pathogen Informatics"/>
        </authorList>
    </citation>
    <scope>NUCLEOTIDE SEQUENCE [LARGE SCALE GENOMIC DNA]</scope>
    <source>
        <strain evidence="2">NCTC10124</strain>
    </source>
</reference>
<organism evidence="1 2">
    <name type="scientific">Mycoplasmopsis synoviae</name>
    <name type="common">Mycoplasma synoviae</name>
    <dbReference type="NCBI Taxonomy" id="2109"/>
    <lineage>
        <taxon>Bacteria</taxon>
        <taxon>Bacillati</taxon>
        <taxon>Mycoplasmatota</taxon>
        <taxon>Mycoplasmoidales</taxon>
        <taxon>Metamycoplasmataceae</taxon>
        <taxon>Mycoplasmopsis</taxon>
    </lineage>
</organism>
<evidence type="ECO:0000313" key="1">
    <source>
        <dbReference type="EMBL" id="SYV93408.1"/>
    </source>
</evidence>
<dbReference type="AlphaFoldDB" id="A0A3B0P8D7"/>